<dbReference type="Gene3D" id="1.10.443.10">
    <property type="entry name" value="Intergrase catalytic core"/>
    <property type="match status" value="1"/>
</dbReference>
<comment type="caution">
    <text evidence="1">The sequence shown here is derived from an EMBL/GenBank/DDBJ whole genome shotgun (WGS) entry which is preliminary data.</text>
</comment>
<sequence>MNFSLVLIAWDFIKKKSLYRHTKICDSKLPSAQGGRQNSQSEGQTALLLGKFKHDELLQKELFPRMRADDVSLTVKKGPFDMQLRIFLYERNLAKLLLFSKESDNNIKGLIDLLRPTLFKKIIKGVNIIGGYNEKNDVYKSPTVALLQEPDTEARRKEIKILKTLIESQWANEVSAQASLNLSSKKWNKEELLPLTSDLKKLKDYLERIAQDNFEELKKNKKDELAYNSLKEILYCQIILMNRRRPAEVAQIKVETYKSINLDVKETEFDGCLTETEKILLNSCSRMVIRGKRGRGVPILLSQNMREQFDILINVRSNFIENNDYIFHTTGKNFLDGTKVLYKYAEKCGIQNPKSISATRLRKHLATVTQLLQFSESDLEQLSRFMGHTLQTHCNFYRLSDSTYQTAKISKLLLLATEGGLEKYKGLDLNNINIDLNLISEDFGLEDIITEQIPDDATNTSNDILTPNLNAESDQKNTQCISVKQTWSLEKKELLRNILLNTLKKES</sequence>
<name>A0AAV8Z9Y3_9CUCU</name>
<keyword evidence="2" id="KW-1185">Reference proteome</keyword>
<protein>
    <recommendedName>
        <fullName evidence="3">Tyr recombinase domain-containing protein</fullName>
    </recommendedName>
</protein>
<dbReference type="GO" id="GO:0015074">
    <property type="term" value="P:DNA integration"/>
    <property type="evidence" value="ECO:0007669"/>
    <property type="project" value="InterPro"/>
</dbReference>
<accession>A0AAV8Z9Y3</accession>
<gene>
    <name evidence="1" type="ORF">NQ314_006016</name>
</gene>
<evidence type="ECO:0008006" key="3">
    <source>
        <dbReference type="Google" id="ProtNLM"/>
    </source>
</evidence>
<reference evidence="1" key="1">
    <citation type="journal article" date="2023" name="Insect Mol. Biol.">
        <title>Genome sequencing provides insights into the evolution of gene families encoding plant cell wall-degrading enzymes in longhorned beetles.</title>
        <authorList>
            <person name="Shin N.R."/>
            <person name="Okamura Y."/>
            <person name="Kirsch R."/>
            <person name="Pauchet Y."/>
        </authorList>
    </citation>
    <scope>NUCLEOTIDE SEQUENCE</scope>
    <source>
        <strain evidence="1">RBIC_L_NR</strain>
    </source>
</reference>
<organism evidence="1 2">
    <name type="scientific">Rhamnusium bicolor</name>
    <dbReference type="NCBI Taxonomy" id="1586634"/>
    <lineage>
        <taxon>Eukaryota</taxon>
        <taxon>Metazoa</taxon>
        <taxon>Ecdysozoa</taxon>
        <taxon>Arthropoda</taxon>
        <taxon>Hexapoda</taxon>
        <taxon>Insecta</taxon>
        <taxon>Pterygota</taxon>
        <taxon>Neoptera</taxon>
        <taxon>Endopterygota</taxon>
        <taxon>Coleoptera</taxon>
        <taxon>Polyphaga</taxon>
        <taxon>Cucujiformia</taxon>
        <taxon>Chrysomeloidea</taxon>
        <taxon>Cerambycidae</taxon>
        <taxon>Lepturinae</taxon>
        <taxon>Rhagiini</taxon>
        <taxon>Rhamnusium</taxon>
    </lineage>
</organism>
<evidence type="ECO:0000313" key="2">
    <source>
        <dbReference type="Proteomes" id="UP001162156"/>
    </source>
</evidence>
<dbReference type="EMBL" id="JANEYF010001627">
    <property type="protein sequence ID" value="KAJ8961011.1"/>
    <property type="molecule type" value="Genomic_DNA"/>
</dbReference>
<dbReference type="GO" id="GO:0006310">
    <property type="term" value="P:DNA recombination"/>
    <property type="evidence" value="ECO:0007669"/>
    <property type="project" value="InterPro"/>
</dbReference>
<dbReference type="PANTHER" id="PTHR33480:SF1">
    <property type="entry name" value="TYR RECOMBINASE DOMAIN-CONTAINING PROTEIN"/>
    <property type="match status" value="1"/>
</dbReference>
<dbReference type="GO" id="GO:0003677">
    <property type="term" value="F:DNA binding"/>
    <property type="evidence" value="ECO:0007669"/>
    <property type="project" value="InterPro"/>
</dbReference>
<dbReference type="PANTHER" id="PTHR33480">
    <property type="entry name" value="SET DOMAIN-CONTAINING PROTEIN-RELATED"/>
    <property type="match status" value="1"/>
</dbReference>
<proteinExistence type="predicted"/>
<dbReference type="Proteomes" id="UP001162156">
    <property type="component" value="Unassembled WGS sequence"/>
</dbReference>
<evidence type="ECO:0000313" key="1">
    <source>
        <dbReference type="EMBL" id="KAJ8961011.1"/>
    </source>
</evidence>
<dbReference type="InterPro" id="IPR013762">
    <property type="entry name" value="Integrase-like_cat_sf"/>
</dbReference>
<dbReference type="AlphaFoldDB" id="A0AAV8Z9Y3"/>